<dbReference type="AlphaFoldDB" id="A0A1I2HV99"/>
<proteinExistence type="predicted"/>
<evidence type="ECO:0000313" key="1">
    <source>
        <dbReference type="EMBL" id="SFF33879.1"/>
    </source>
</evidence>
<name>A0A1I2HV99_9ACTN</name>
<dbReference type="EMBL" id="FONR01000005">
    <property type="protein sequence ID" value="SFF33879.1"/>
    <property type="molecule type" value="Genomic_DNA"/>
</dbReference>
<dbReference type="OrthoDB" id="4078192at2"/>
<dbReference type="Proteomes" id="UP000181942">
    <property type="component" value="Unassembled WGS sequence"/>
</dbReference>
<dbReference type="RefSeq" id="WP_075028219.1">
    <property type="nucleotide sequence ID" value="NZ_FONR01000005.1"/>
</dbReference>
<evidence type="ECO:0000313" key="2">
    <source>
        <dbReference type="Proteomes" id="UP000181942"/>
    </source>
</evidence>
<protein>
    <submittedName>
        <fullName evidence="1">Uncharacterized protein</fullName>
    </submittedName>
</protein>
<sequence>MARSPDRPPGGHVSARLSLFKQTVPQTYNPDPTACFGDRKCLVVHHDYDPTPGCGGFKLDVVLHNVRKQPGCPAGLTGVGGGFAAYTDTARAFGCLRPDGTFDQGPKFSMNFPSVQVSCPEGMTPTQFGLKVSDITIGIDDPNVFGTTTWSTPGPFYE</sequence>
<reference evidence="1 2" key="1">
    <citation type="submission" date="2016-10" db="EMBL/GenBank/DDBJ databases">
        <authorList>
            <person name="de Groot N.N."/>
        </authorList>
    </citation>
    <scope>NUCLEOTIDE SEQUENCE [LARGE SCALE GENOMIC DNA]</scope>
    <source>
        <strain evidence="1 2">OK461</strain>
    </source>
</reference>
<organism evidence="1 2">
    <name type="scientific">Streptomyces mirabilis</name>
    <dbReference type="NCBI Taxonomy" id="68239"/>
    <lineage>
        <taxon>Bacteria</taxon>
        <taxon>Bacillati</taxon>
        <taxon>Actinomycetota</taxon>
        <taxon>Actinomycetes</taxon>
        <taxon>Kitasatosporales</taxon>
        <taxon>Streptomycetaceae</taxon>
        <taxon>Streptomyces</taxon>
    </lineage>
</organism>
<accession>A0A1I2HV99</accession>
<gene>
    <name evidence="1" type="ORF">SAMN02787118_105453</name>
</gene>